<dbReference type="InterPro" id="IPR051531">
    <property type="entry name" value="N-acetyltransferase"/>
</dbReference>
<evidence type="ECO:0000313" key="2">
    <source>
        <dbReference type="EMBL" id="RJF83420.1"/>
    </source>
</evidence>
<dbReference type="InterPro" id="IPR000182">
    <property type="entry name" value="GNAT_dom"/>
</dbReference>
<dbReference type="GO" id="GO:0016747">
    <property type="term" value="F:acyltransferase activity, transferring groups other than amino-acyl groups"/>
    <property type="evidence" value="ECO:0007669"/>
    <property type="project" value="InterPro"/>
</dbReference>
<name>A0A418W078_9PROT</name>
<feature type="domain" description="N-acetyltransferase" evidence="1">
    <location>
        <begin position="19"/>
        <end position="188"/>
    </location>
</feature>
<dbReference type="Gene3D" id="3.40.630.30">
    <property type="match status" value="1"/>
</dbReference>
<dbReference type="PROSITE" id="PS51186">
    <property type="entry name" value="GNAT"/>
    <property type="match status" value="1"/>
</dbReference>
<comment type="caution">
    <text evidence="2">The sequence shown here is derived from an EMBL/GenBank/DDBJ whole genome shotgun (WGS) entry which is preliminary data.</text>
</comment>
<dbReference type="PANTHER" id="PTHR43792">
    <property type="entry name" value="GNAT FAMILY, PUTATIVE (AFU_ORTHOLOGUE AFUA_3G00765)-RELATED-RELATED"/>
    <property type="match status" value="1"/>
</dbReference>
<proteinExistence type="predicted"/>
<dbReference type="EMBL" id="QYUL01000001">
    <property type="protein sequence ID" value="RJF83420.1"/>
    <property type="molecule type" value="Genomic_DNA"/>
</dbReference>
<accession>A0A418W078</accession>
<reference evidence="2 3" key="1">
    <citation type="submission" date="2018-09" db="EMBL/GenBank/DDBJ databases">
        <authorList>
            <person name="Zhu H."/>
        </authorList>
    </citation>
    <scope>NUCLEOTIDE SEQUENCE [LARGE SCALE GENOMIC DNA]</scope>
    <source>
        <strain evidence="2 3">K2W22B-5</strain>
    </source>
</reference>
<dbReference type="Pfam" id="PF13302">
    <property type="entry name" value="Acetyltransf_3"/>
    <property type="match status" value="1"/>
</dbReference>
<gene>
    <name evidence="2" type="ORF">D3877_01730</name>
</gene>
<protein>
    <submittedName>
        <fullName evidence="2">N-acetyltransferase</fullName>
    </submittedName>
</protein>
<keyword evidence="2" id="KW-0808">Transferase</keyword>
<sequence>MAAFGGAMGLPERVDARNLRLRPFRLTDVPQLVPLIGDRRVSRWLPRAPHPYTDADGRAWVEWSSRQRQAGEALELLAERRGDGTVIGGAGLRLDADGRTGAELGYWVGLPHQRFGYGRDMAQGMLSAAFDRLGLSVVWAEVDPANHPSQRLVTALGFEPSPSSVSASAAHGSAAEGDGADRFVMTAARWRSLQGERA</sequence>
<dbReference type="SUPFAM" id="SSF55729">
    <property type="entry name" value="Acyl-CoA N-acyltransferases (Nat)"/>
    <property type="match status" value="1"/>
</dbReference>
<dbReference type="OrthoDB" id="6293260at2"/>
<evidence type="ECO:0000313" key="3">
    <source>
        <dbReference type="Proteomes" id="UP000283458"/>
    </source>
</evidence>
<dbReference type="AlphaFoldDB" id="A0A418W078"/>
<evidence type="ECO:0000259" key="1">
    <source>
        <dbReference type="PROSITE" id="PS51186"/>
    </source>
</evidence>
<keyword evidence="3" id="KW-1185">Reference proteome</keyword>
<organism evidence="2 3">
    <name type="scientific">Azospirillum cavernae</name>
    <dbReference type="NCBI Taxonomy" id="2320860"/>
    <lineage>
        <taxon>Bacteria</taxon>
        <taxon>Pseudomonadati</taxon>
        <taxon>Pseudomonadota</taxon>
        <taxon>Alphaproteobacteria</taxon>
        <taxon>Rhodospirillales</taxon>
        <taxon>Azospirillaceae</taxon>
        <taxon>Azospirillum</taxon>
    </lineage>
</organism>
<dbReference type="InterPro" id="IPR016181">
    <property type="entry name" value="Acyl_CoA_acyltransferase"/>
</dbReference>
<dbReference type="Proteomes" id="UP000283458">
    <property type="component" value="Unassembled WGS sequence"/>
</dbReference>
<dbReference type="RefSeq" id="WP_119829064.1">
    <property type="nucleotide sequence ID" value="NZ_QYUL01000001.1"/>
</dbReference>